<sequence length="408" mass="42767">MGEFLLVTHGTAGDVLPFVRIGAALAARGHAVTLISHAPYADRARAAGLGFAAVDTVARYEAGQRRTPDLLAARRPHELRDYYEREGLFAQLRREVDLIAERHRPGRTVLVGRHTSALSVLVAADLLAAPAAWVAVAPVQLLVAPVAAAHVRAGLAPGIDAVRAGLGLPPVGDWGGWLRSARAVLGLWPAWFDASGPRAAAGVTLTGFVTGDPASPEPWPVAGRPLLVTGGTGQLLHPRFYPVALDAVAATGRPALVVAPDRALLPARLPSDVDWHPRLPFPAVLPQVAAILHHGGIGTAVRAMRAGTPQVIMAYGADRPDNAARLAARGAARWAPEPEWAPHAVAAHLEAAAADTGYGARVAGLLDEPEDAAPDRAAATLEELLSAGPRRLTPEQRRVLALRLAARR</sequence>
<evidence type="ECO:0000259" key="1">
    <source>
        <dbReference type="Pfam" id="PF03033"/>
    </source>
</evidence>
<dbReference type="InterPro" id="IPR050426">
    <property type="entry name" value="Glycosyltransferase_28"/>
</dbReference>
<evidence type="ECO:0000259" key="2">
    <source>
        <dbReference type="Pfam" id="PF06722"/>
    </source>
</evidence>
<evidence type="ECO:0000313" key="3">
    <source>
        <dbReference type="EMBL" id="GIG49871.1"/>
    </source>
</evidence>
<feature type="domain" description="Glycosyltransferase family 28 N-terminal" evidence="1">
    <location>
        <begin position="4"/>
        <end position="57"/>
    </location>
</feature>
<organism evidence="3 4">
    <name type="scientific">Dactylosporangium siamense</name>
    <dbReference type="NCBI Taxonomy" id="685454"/>
    <lineage>
        <taxon>Bacteria</taxon>
        <taxon>Bacillati</taxon>
        <taxon>Actinomycetota</taxon>
        <taxon>Actinomycetes</taxon>
        <taxon>Micromonosporales</taxon>
        <taxon>Micromonosporaceae</taxon>
        <taxon>Dactylosporangium</taxon>
    </lineage>
</organism>
<reference evidence="3" key="1">
    <citation type="submission" date="2021-01" db="EMBL/GenBank/DDBJ databases">
        <title>Whole genome shotgun sequence of Dactylosporangium siamense NBRC 106093.</title>
        <authorList>
            <person name="Komaki H."/>
            <person name="Tamura T."/>
        </authorList>
    </citation>
    <scope>NUCLEOTIDE SEQUENCE</scope>
    <source>
        <strain evidence="3">NBRC 106093</strain>
    </source>
</reference>
<gene>
    <name evidence="3" type="ORF">Dsi01nite_079120</name>
</gene>
<dbReference type="Proteomes" id="UP000660611">
    <property type="component" value="Unassembled WGS sequence"/>
</dbReference>
<evidence type="ECO:0000313" key="4">
    <source>
        <dbReference type="Proteomes" id="UP000660611"/>
    </source>
</evidence>
<protein>
    <submittedName>
        <fullName evidence="3">Uncharacterized protein</fullName>
    </submittedName>
</protein>
<dbReference type="Pfam" id="PF03033">
    <property type="entry name" value="Glyco_transf_28"/>
    <property type="match status" value="1"/>
</dbReference>
<dbReference type="PANTHER" id="PTHR48050:SF13">
    <property type="entry name" value="STEROL 3-BETA-GLUCOSYLTRANSFERASE UGT80A2"/>
    <property type="match status" value="1"/>
</dbReference>
<dbReference type="RefSeq" id="WP_203851526.1">
    <property type="nucleotide sequence ID" value="NZ_BAAAVW010000008.1"/>
</dbReference>
<dbReference type="GO" id="GO:1901137">
    <property type="term" value="P:carbohydrate derivative biosynthetic process"/>
    <property type="evidence" value="ECO:0007669"/>
    <property type="project" value="UniProtKB-ARBA"/>
</dbReference>
<comment type="caution">
    <text evidence="3">The sequence shown here is derived from an EMBL/GenBank/DDBJ whole genome shotgun (WGS) entry which is preliminary data.</text>
</comment>
<dbReference type="EMBL" id="BONQ01000125">
    <property type="protein sequence ID" value="GIG49871.1"/>
    <property type="molecule type" value="Genomic_DNA"/>
</dbReference>
<dbReference type="Gene3D" id="3.40.50.2000">
    <property type="entry name" value="Glycogen Phosphorylase B"/>
    <property type="match status" value="2"/>
</dbReference>
<dbReference type="Pfam" id="PF06722">
    <property type="entry name" value="EryCIII-like_C"/>
    <property type="match status" value="1"/>
</dbReference>
<dbReference type="GO" id="GO:0016758">
    <property type="term" value="F:hexosyltransferase activity"/>
    <property type="evidence" value="ECO:0007669"/>
    <property type="project" value="InterPro"/>
</dbReference>
<dbReference type="InterPro" id="IPR004276">
    <property type="entry name" value="GlycoTrans_28_N"/>
</dbReference>
<dbReference type="SUPFAM" id="SSF53756">
    <property type="entry name" value="UDP-Glycosyltransferase/glycogen phosphorylase"/>
    <property type="match status" value="1"/>
</dbReference>
<accession>A0A919UF81</accession>
<dbReference type="PANTHER" id="PTHR48050">
    <property type="entry name" value="STEROL 3-BETA-GLUCOSYLTRANSFERASE"/>
    <property type="match status" value="1"/>
</dbReference>
<dbReference type="AlphaFoldDB" id="A0A919UF81"/>
<feature type="domain" description="Erythromycin biosynthesis protein CIII-like C-terminal" evidence="2">
    <location>
        <begin position="267"/>
        <end position="369"/>
    </location>
</feature>
<keyword evidence="4" id="KW-1185">Reference proteome</keyword>
<proteinExistence type="predicted"/>
<dbReference type="GO" id="GO:0005975">
    <property type="term" value="P:carbohydrate metabolic process"/>
    <property type="evidence" value="ECO:0007669"/>
    <property type="project" value="InterPro"/>
</dbReference>
<dbReference type="InterPro" id="IPR010610">
    <property type="entry name" value="EryCIII-like_C"/>
</dbReference>
<name>A0A919UF81_9ACTN</name>